<reference evidence="3" key="1">
    <citation type="submission" date="2021-06" db="EMBL/GenBank/DDBJ databases">
        <title>Novel species in genus Arthrobacter.</title>
        <authorList>
            <person name="Zhang G."/>
        </authorList>
    </citation>
    <scope>NUCLEOTIDE SEQUENCE</scope>
    <source>
        <strain evidence="3">Zg-ZUI122</strain>
    </source>
</reference>
<evidence type="ECO:0000313" key="4">
    <source>
        <dbReference type="Proteomes" id="UP000680588"/>
    </source>
</evidence>
<evidence type="ECO:0000259" key="2">
    <source>
        <dbReference type="Pfam" id="PF20789"/>
    </source>
</evidence>
<dbReference type="Pfam" id="PF13622">
    <property type="entry name" value="4HBT_3"/>
    <property type="match status" value="1"/>
</dbReference>
<dbReference type="Pfam" id="PF20789">
    <property type="entry name" value="4HBT_3C"/>
    <property type="match status" value="1"/>
</dbReference>
<organism evidence="3 4">
    <name type="scientific">Arthrobacter sunyaminii</name>
    <dbReference type="NCBI Taxonomy" id="2816859"/>
    <lineage>
        <taxon>Bacteria</taxon>
        <taxon>Bacillati</taxon>
        <taxon>Actinomycetota</taxon>
        <taxon>Actinomycetes</taxon>
        <taxon>Micrococcales</taxon>
        <taxon>Micrococcaceae</taxon>
        <taxon>Arthrobacter</taxon>
    </lineage>
</organism>
<evidence type="ECO:0000313" key="3">
    <source>
        <dbReference type="EMBL" id="QWQ35097.1"/>
    </source>
</evidence>
<name>A0A975S4Q1_9MICC</name>
<accession>A0A975S4Q1</accession>
<dbReference type="InterPro" id="IPR029069">
    <property type="entry name" value="HotDog_dom_sf"/>
</dbReference>
<dbReference type="EMBL" id="CP076456">
    <property type="protein sequence ID" value="QWQ35097.1"/>
    <property type="molecule type" value="Genomic_DNA"/>
</dbReference>
<evidence type="ECO:0000259" key="1">
    <source>
        <dbReference type="Pfam" id="PF13622"/>
    </source>
</evidence>
<dbReference type="InterPro" id="IPR042171">
    <property type="entry name" value="Acyl-CoA_hotdog"/>
</dbReference>
<protein>
    <submittedName>
        <fullName evidence="3">Thioesterase family protein</fullName>
    </submittedName>
</protein>
<dbReference type="KEGG" id="asun:KG104_11265"/>
<feature type="domain" description="Acyl-CoA thioesterase-like N-terminal HotDog" evidence="1">
    <location>
        <begin position="22"/>
        <end position="103"/>
    </location>
</feature>
<proteinExistence type="predicted"/>
<feature type="domain" description="Acyl-CoA thioesterase-like C-terminal" evidence="2">
    <location>
        <begin position="123"/>
        <end position="255"/>
    </location>
</feature>
<gene>
    <name evidence="3" type="ORF">KG104_11265</name>
</gene>
<dbReference type="RefSeq" id="WP_207347064.1">
    <property type="nucleotide sequence ID" value="NZ_CP076456.1"/>
</dbReference>
<dbReference type="InterPro" id="IPR049449">
    <property type="entry name" value="TesB_ACOT8-like_N"/>
</dbReference>
<dbReference type="Gene3D" id="2.40.160.210">
    <property type="entry name" value="Acyl-CoA thioesterase, double hotdog domain"/>
    <property type="match status" value="1"/>
</dbReference>
<sequence>MAESYYRALGEETFESTIHTQGAWNEHEQHMAPVAGLLAHALETCSPRPDMRVARISYDILGVIPRGTFDVRTKVLRPGRTIELLEAELIAGGRAAVRATAWRLALGSTGEVAALEDASMPGPDGLEEARGMTEWPGEFIGSLDFRAVPGLRPGRGQVWIRTPHSMLEGETTSDLARMVGLVDTANGIAARVPPGGDSYMFPNVDLQIHLHRTPRGEWLGLDTRVTFGTDGIGLTSSVLHDEQGPFGRSEQILTVRRLGGQA</sequence>
<keyword evidence="4" id="KW-1185">Reference proteome</keyword>
<dbReference type="Proteomes" id="UP000680588">
    <property type="component" value="Chromosome"/>
</dbReference>
<dbReference type="AlphaFoldDB" id="A0A975S4Q1"/>
<dbReference type="SUPFAM" id="SSF54637">
    <property type="entry name" value="Thioesterase/thiol ester dehydrase-isomerase"/>
    <property type="match status" value="1"/>
</dbReference>
<dbReference type="InterPro" id="IPR049450">
    <property type="entry name" value="ACOT8-like_C"/>
</dbReference>